<dbReference type="EMBL" id="BARS01051348">
    <property type="protein sequence ID" value="GAG44517.1"/>
    <property type="molecule type" value="Genomic_DNA"/>
</dbReference>
<dbReference type="PANTHER" id="PTHR30399">
    <property type="entry name" value="UNCHARACTERIZED PROTEIN YGJP"/>
    <property type="match status" value="1"/>
</dbReference>
<dbReference type="PANTHER" id="PTHR30399:SF1">
    <property type="entry name" value="UTP PYROPHOSPHATASE"/>
    <property type="match status" value="1"/>
</dbReference>
<gene>
    <name evidence="2" type="ORF">S01H1_76507</name>
</gene>
<comment type="caution">
    <text evidence="2">The sequence shown here is derived from an EMBL/GenBank/DDBJ whole genome shotgun (WGS) entry which is preliminary data.</text>
</comment>
<evidence type="ECO:0000259" key="1">
    <source>
        <dbReference type="Pfam" id="PF01863"/>
    </source>
</evidence>
<feature type="non-terminal residue" evidence="2">
    <location>
        <position position="174"/>
    </location>
</feature>
<protein>
    <recommendedName>
        <fullName evidence="1">YgjP-like metallopeptidase domain-containing protein</fullName>
    </recommendedName>
</protein>
<organism evidence="2">
    <name type="scientific">marine sediment metagenome</name>
    <dbReference type="NCBI Taxonomy" id="412755"/>
    <lineage>
        <taxon>unclassified sequences</taxon>
        <taxon>metagenomes</taxon>
        <taxon>ecological metagenomes</taxon>
    </lineage>
</organism>
<dbReference type="InterPro" id="IPR053136">
    <property type="entry name" value="UTP_pyrophosphatase-like"/>
</dbReference>
<dbReference type="InterPro" id="IPR002725">
    <property type="entry name" value="YgjP-like_metallopeptidase"/>
</dbReference>
<dbReference type="CDD" id="cd07344">
    <property type="entry name" value="M48_yhfN_like"/>
    <property type="match status" value="1"/>
</dbReference>
<accession>X0YB55</accession>
<evidence type="ECO:0000313" key="2">
    <source>
        <dbReference type="EMBL" id="GAG44517.1"/>
    </source>
</evidence>
<name>X0YB55_9ZZZZ</name>
<dbReference type="Pfam" id="PF01863">
    <property type="entry name" value="YgjP-like"/>
    <property type="match status" value="1"/>
</dbReference>
<feature type="domain" description="YgjP-like metallopeptidase" evidence="1">
    <location>
        <begin position="2"/>
        <end position="174"/>
    </location>
</feature>
<dbReference type="AlphaFoldDB" id="X0YB55"/>
<reference evidence="2" key="1">
    <citation type="journal article" date="2014" name="Front. Microbiol.">
        <title>High frequency of phylogenetically diverse reductive dehalogenase-homologous genes in deep subseafloor sedimentary metagenomes.</title>
        <authorList>
            <person name="Kawai M."/>
            <person name="Futagami T."/>
            <person name="Toyoda A."/>
            <person name="Takaki Y."/>
            <person name="Nishi S."/>
            <person name="Hori S."/>
            <person name="Arai W."/>
            <person name="Tsubouchi T."/>
            <person name="Morono Y."/>
            <person name="Uchiyama I."/>
            <person name="Ito T."/>
            <person name="Fujiyama A."/>
            <person name="Inagaki F."/>
            <person name="Takami H."/>
        </authorList>
    </citation>
    <scope>NUCLEOTIDE SEQUENCE</scope>
    <source>
        <strain evidence="2">Expedition CK06-06</strain>
    </source>
</reference>
<dbReference type="Gene3D" id="3.30.2010.10">
    <property type="entry name" value="Metalloproteases ('zincins'), catalytic domain"/>
    <property type="match status" value="1"/>
</dbReference>
<sequence>MRVSAEGVLEVVIPKGFDRSLIPGILREKRGWIERAIRRMEKQKTTVEAQPPLPRRIALRAIGEAWPVSYHRTRSSRVTVTQRTPRQLALSGDVDQVAMCRAALRRWLARKARQHLVPWLRAMSKEKGLPFGKITVRGQRTRWASCSARGTISINYKLLFVPRPLVRYVLIHEL</sequence>
<proteinExistence type="predicted"/>